<name>A0ABS2P6G6_9BACL</name>
<keyword evidence="6" id="KW-1185">Reference proteome</keyword>
<evidence type="ECO:0000313" key="5">
    <source>
        <dbReference type="EMBL" id="MBM7630997.1"/>
    </source>
</evidence>
<comment type="similarity">
    <text evidence="2">Belongs to the IucA/IucC family.</text>
</comment>
<dbReference type="Gene3D" id="1.10.510.40">
    <property type="match status" value="1"/>
</dbReference>
<evidence type="ECO:0000259" key="3">
    <source>
        <dbReference type="Pfam" id="PF04183"/>
    </source>
</evidence>
<sequence length="552" mass="64900">MNRNPWTYADEHTCKTLLNCYLRECEGTFIYEQEDHSYEIPFPSSRAAITGKLTYYSAMGEHEYQSYFIRQQRIDYMDIASLIVKELESSHSTLSQTEKMVFLKKVSNSFHKLNIFLSQMNDRPVHDYISSEQSLIHGHPFHPFPKNREGFYAEEIDRYSPECHTAFQLGYVAVKEDAYVEKWVHEKVQFPDPLMEKVKRRLGDQYDDYRVLPMHPWQYEHVQRVPEIKVAIREGTLQFLGMFGPMAYPTSSVRTVYVPEMTCNLKLPLDVQITNLKRNNTVEQMRRTLQATHYLMDNKCFSDEPYTQISYETATASCHFDDEKLKSMFTYAYRPVNFDTSRTMIASSLVEWNPSTDCYQLEQVIGRIDIEDWFERYLEISLVPIVRLIEDKGVHFEAHLQNCLVTLDEGLPVQFIIRDLEGVSVEREKATNVDDDIEHSYLFYSTQAARERTIYYFFVNHLGSLIHVIAQLCNVSEQKIWQRVDDVLEREYVQTNNQFVKEIRDSESFIAKTNMVSCLLSKGETPSFVRVNNVMHATRRDLDVRKQPVEIQ</sequence>
<evidence type="ECO:0000259" key="4">
    <source>
        <dbReference type="Pfam" id="PF06276"/>
    </source>
</evidence>
<comment type="caution">
    <text evidence="5">The sequence shown here is derived from an EMBL/GenBank/DDBJ whole genome shotgun (WGS) entry which is preliminary data.</text>
</comment>
<proteinExistence type="inferred from homology"/>
<reference evidence="5 6" key="1">
    <citation type="submission" date="2021-01" db="EMBL/GenBank/DDBJ databases">
        <title>Genomic Encyclopedia of Type Strains, Phase IV (KMG-IV): sequencing the most valuable type-strain genomes for metagenomic binning, comparative biology and taxonomic classification.</title>
        <authorList>
            <person name="Goeker M."/>
        </authorList>
    </citation>
    <scope>NUCLEOTIDE SEQUENCE [LARGE SCALE GENOMIC DNA]</scope>
    <source>
        <strain evidence="5 6">DSM 25540</strain>
    </source>
</reference>
<organism evidence="5 6">
    <name type="scientific">Geomicrobium sediminis</name>
    <dbReference type="NCBI Taxonomy" id="1347788"/>
    <lineage>
        <taxon>Bacteria</taxon>
        <taxon>Bacillati</taxon>
        <taxon>Bacillota</taxon>
        <taxon>Bacilli</taxon>
        <taxon>Bacillales</taxon>
        <taxon>Geomicrobium</taxon>
    </lineage>
</organism>
<dbReference type="RefSeq" id="WP_204695155.1">
    <property type="nucleotide sequence ID" value="NZ_JAFBEC010000001.1"/>
</dbReference>
<comment type="pathway">
    <text evidence="1">Siderophore biosynthesis.</text>
</comment>
<evidence type="ECO:0000256" key="2">
    <source>
        <dbReference type="ARBA" id="ARBA00007832"/>
    </source>
</evidence>
<dbReference type="PANTHER" id="PTHR34384">
    <property type="entry name" value="L-2,3-DIAMINOPROPANOATE--CITRATE LIGASE"/>
    <property type="match status" value="1"/>
</dbReference>
<dbReference type="Proteomes" id="UP000741863">
    <property type="component" value="Unassembled WGS sequence"/>
</dbReference>
<dbReference type="InterPro" id="IPR007310">
    <property type="entry name" value="Aerobactin_biosyn_IucA/IucC_N"/>
</dbReference>
<dbReference type="Pfam" id="PF04183">
    <property type="entry name" value="IucA_IucC"/>
    <property type="match status" value="1"/>
</dbReference>
<dbReference type="InterPro" id="IPR022770">
    <property type="entry name" value="IucA/IucC-like_C"/>
</dbReference>
<dbReference type="Pfam" id="PF06276">
    <property type="entry name" value="FhuF"/>
    <property type="match status" value="1"/>
</dbReference>
<protein>
    <submittedName>
        <fullName evidence="5">Siderophore synthetase component</fullName>
    </submittedName>
</protein>
<dbReference type="InterPro" id="IPR037455">
    <property type="entry name" value="LucA/IucC-like"/>
</dbReference>
<feature type="domain" description="Aerobactin siderophore biosynthesis IucA/IucC N-terminal" evidence="3">
    <location>
        <begin position="127"/>
        <end position="322"/>
    </location>
</feature>
<dbReference type="PANTHER" id="PTHR34384:SF5">
    <property type="entry name" value="L-2,3-DIAMINOPROPANOATE--CITRATE LIGASE"/>
    <property type="match status" value="1"/>
</dbReference>
<accession>A0ABS2P6G6</accession>
<feature type="domain" description="Aerobactin siderophore biosynthesis IucA/IucC-like C-terminal" evidence="4">
    <location>
        <begin position="371"/>
        <end position="492"/>
    </location>
</feature>
<evidence type="ECO:0000256" key="1">
    <source>
        <dbReference type="ARBA" id="ARBA00004924"/>
    </source>
</evidence>
<dbReference type="EMBL" id="JAFBEC010000001">
    <property type="protein sequence ID" value="MBM7630997.1"/>
    <property type="molecule type" value="Genomic_DNA"/>
</dbReference>
<gene>
    <name evidence="5" type="ORF">JOD17_000088</name>
</gene>
<evidence type="ECO:0000313" key="6">
    <source>
        <dbReference type="Proteomes" id="UP000741863"/>
    </source>
</evidence>
<dbReference type="Gene3D" id="6.10.250.3370">
    <property type="match status" value="1"/>
</dbReference>